<proteinExistence type="predicted"/>
<dbReference type="Proteomes" id="UP001281147">
    <property type="component" value="Unassembled WGS sequence"/>
</dbReference>
<comment type="caution">
    <text evidence="1">The sequence shown here is derived from an EMBL/GenBank/DDBJ whole genome shotgun (WGS) entry which is preliminary data.</text>
</comment>
<evidence type="ECO:0000313" key="1">
    <source>
        <dbReference type="EMBL" id="KAK3683279.1"/>
    </source>
</evidence>
<protein>
    <submittedName>
        <fullName evidence="1">Uncharacterized protein</fullName>
    </submittedName>
</protein>
<dbReference type="EMBL" id="JAUTXU010000353">
    <property type="protein sequence ID" value="KAK3683279.1"/>
    <property type="molecule type" value="Genomic_DNA"/>
</dbReference>
<reference evidence="1" key="1">
    <citation type="submission" date="2023-07" db="EMBL/GenBank/DDBJ databases">
        <title>Black Yeasts Isolated from many extreme environments.</title>
        <authorList>
            <person name="Coleine C."/>
            <person name="Stajich J.E."/>
            <person name="Selbmann L."/>
        </authorList>
    </citation>
    <scope>NUCLEOTIDE SEQUENCE</scope>
    <source>
        <strain evidence="1">CCFEE 5714</strain>
    </source>
</reference>
<evidence type="ECO:0000313" key="2">
    <source>
        <dbReference type="Proteomes" id="UP001281147"/>
    </source>
</evidence>
<organism evidence="1 2">
    <name type="scientific">Vermiconidia calcicola</name>
    <dbReference type="NCBI Taxonomy" id="1690605"/>
    <lineage>
        <taxon>Eukaryota</taxon>
        <taxon>Fungi</taxon>
        <taxon>Dikarya</taxon>
        <taxon>Ascomycota</taxon>
        <taxon>Pezizomycotina</taxon>
        <taxon>Dothideomycetes</taxon>
        <taxon>Dothideomycetidae</taxon>
        <taxon>Mycosphaerellales</taxon>
        <taxon>Extremaceae</taxon>
        <taxon>Vermiconidia</taxon>
    </lineage>
</organism>
<keyword evidence="2" id="KW-1185">Reference proteome</keyword>
<sequence length="669" mass="76065">MPPKTGEPRLKTLVGPRPADGGGKQPRQVVINPPRKRPQADAAQDEDGQAPRPKRGRGQQEAGAVQAGGRELTAQQKRAEVDRRAEGDAQLLREKAAAIRRPRMFHENLYVIVYNRLDLDVDWTTLRPVKELPEVPAAPPVPSVAESSSSESHEDGSTDADARTSSEKDLRRQALIMEQLMSFVEWVSVTDGFKELWKEFRDLCERAGNMVKYENAAVKLPSRDSEADPNVVLGRLRARVETAEAELARLRNVDVAKEQQEQDQPGQQEQGQPGPGDDQGWKRPRKESMAVEALRLGFGTKLIPGHWSFAGPIGVGGQGHASVWVEWDDDGNVSDRKVVKESYFSPTDFENPAIWHGDKKNGNPLEAFLQRAVSLKDKSESCIVQLDTWVVYRDGDYKDNPLYRIYCEFCPHGDLQVSLDRHYWLMKGNKAHKKPMRYHFQTRTLWCIFERLTKAVCLMTHGHLPNDPKPKHEWVPIIHRDIKPDNIFLAAAHDPASQPWRKIPEPKLGDFGLAVPSALAEKQRNCRIGTEGWKAPEQEHYDTIEWRRHDWNIQSGASDIWSLGRTMLCLMSLEQWPRQFQFDAGKQAPQLSSEMEEIYPPQLRKLVHECLHVDPQKRIRVMKLCAEIDSALGKNSEEDGAGLDYDRKQVQTEMRYKDEDSYTKLARTA</sequence>
<gene>
    <name evidence="1" type="ORF">LTR37_020392</name>
</gene>
<accession>A0ACC3MBB7</accession>
<name>A0ACC3MBB7_9PEZI</name>